<gene>
    <name evidence="2" type="ORF">GOARA_061_00010</name>
</gene>
<dbReference type="EMBL" id="BAEE01000061">
    <property type="protein sequence ID" value="GAB10562.1"/>
    <property type="molecule type" value="Genomic_DNA"/>
</dbReference>
<feature type="non-terminal residue" evidence="2">
    <location>
        <position position="215"/>
    </location>
</feature>
<evidence type="ECO:0008006" key="4">
    <source>
        <dbReference type="Google" id="ProtNLM"/>
    </source>
</evidence>
<comment type="caution">
    <text evidence="2">The sequence shown here is derived from an EMBL/GenBank/DDBJ whole genome shotgun (WGS) entry which is preliminary data.</text>
</comment>
<protein>
    <recommendedName>
        <fullName evidence="4">Transporter</fullName>
    </recommendedName>
</protein>
<feature type="transmembrane region" description="Helical" evidence="1">
    <location>
        <begin position="65"/>
        <end position="87"/>
    </location>
</feature>
<evidence type="ECO:0000256" key="1">
    <source>
        <dbReference type="SAM" id="Phobius"/>
    </source>
</evidence>
<feature type="transmembrane region" description="Helical" evidence="1">
    <location>
        <begin position="6"/>
        <end position="28"/>
    </location>
</feature>
<feature type="transmembrane region" description="Helical" evidence="1">
    <location>
        <begin position="189"/>
        <end position="209"/>
    </location>
</feature>
<proteinExistence type="predicted"/>
<keyword evidence="3" id="KW-1185">Reference proteome</keyword>
<sequence>MNALHMTLVLIANLAMLVAGYVYGIRFFRRHHNFLLGFEWVVIALSGTNVLVLAAIGVAHDSFSYHLMVFFDAFSRSFGMTLIFILGMLAVTHRYRPSWIVEAGAIALATVVGLNRALDVRPVSLGWTVFYTIANLAVAAFMFYVAVRLWRVGEHKNAAWVSFATLLGAVIAVSYDFVHIPADDADRTLFYSIAMAVWALMLVTYYYGYRALEQH</sequence>
<name>G7H3Y7_9ACTN</name>
<keyword evidence="1" id="KW-0812">Transmembrane</keyword>
<feature type="transmembrane region" description="Helical" evidence="1">
    <location>
        <begin position="40"/>
        <end position="59"/>
    </location>
</feature>
<evidence type="ECO:0000313" key="3">
    <source>
        <dbReference type="Proteomes" id="UP000035088"/>
    </source>
</evidence>
<dbReference type="STRING" id="1073574.GOARA_061_00010"/>
<keyword evidence="1" id="KW-1133">Transmembrane helix</keyword>
<dbReference type="OrthoDB" id="6711110at2"/>
<evidence type="ECO:0000313" key="2">
    <source>
        <dbReference type="EMBL" id="GAB10562.1"/>
    </source>
</evidence>
<keyword evidence="1" id="KW-0472">Membrane</keyword>
<dbReference type="AlphaFoldDB" id="G7H3Y7"/>
<accession>G7H3Y7</accession>
<organism evidence="2 3">
    <name type="scientific">Gordonia araii NBRC 100433</name>
    <dbReference type="NCBI Taxonomy" id="1073574"/>
    <lineage>
        <taxon>Bacteria</taxon>
        <taxon>Bacillati</taxon>
        <taxon>Actinomycetota</taxon>
        <taxon>Actinomycetes</taxon>
        <taxon>Mycobacteriales</taxon>
        <taxon>Gordoniaceae</taxon>
        <taxon>Gordonia</taxon>
    </lineage>
</organism>
<feature type="transmembrane region" description="Helical" evidence="1">
    <location>
        <begin position="99"/>
        <end position="118"/>
    </location>
</feature>
<feature type="transmembrane region" description="Helical" evidence="1">
    <location>
        <begin position="158"/>
        <end position="177"/>
    </location>
</feature>
<feature type="transmembrane region" description="Helical" evidence="1">
    <location>
        <begin position="124"/>
        <end position="146"/>
    </location>
</feature>
<reference evidence="2 3" key="1">
    <citation type="submission" date="2011-11" db="EMBL/GenBank/DDBJ databases">
        <title>Whole genome shotgun sequence of Gordonia araii NBRC 100433.</title>
        <authorList>
            <person name="Yoshida Y."/>
            <person name="Hosoyama A."/>
            <person name="Tsuchikane K."/>
            <person name="Katsumata H."/>
            <person name="Yamazaki S."/>
            <person name="Fujita N."/>
        </authorList>
    </citation>
    <scope>NUCLEOTIDE SEQUENCE [LARGE SCALE GENOMIC DNA]</scope>
    <source>
        <strain evidence="2 3">NBRC 100433</strain>
    </source>
</reference>
<dbReference type="Proteomes" id="UP000035088">
    <property type="component" value="Unassembled WGS sequence"/>
</dbReference>
<dbReference type="RefSeq" id="WP_007322637.1">
    <property type="nucleotide sequence ID" value="NZ_BAEE01000061.1"/>
</dbReference>